<comment type="pathway">
    <text evidence="1">Cofactor biosynthesis; adenosylcobalamin biosynthesis.</text>
</comment>
<proteinExistence type="predicted"/>
<evidence type="ECO:0000313" key="7">
    <source>
        <dbReference type="EMBL" id="GGR19622.1"/>
    </source>
</evidence>
<dbReference type="SUPFAM" id="SSF53790">
    <property type="entry name" value="Tetrapyrrole methylase"/>
    <property type="match status" value="1"/>
</dbReference>
<keyword evidence="8" id="KW-1185">Reference proteome</keyword>
<evidence type="ECO:0000313" key="8">
    <source>
        <dbReference type="Proteomes" id="UP000603865"/>
    </source>
</evidence>
<sequence length="188" mass="20879">MRVGMNYRDQTARLKEVAALHHTGKRCVVAFMGDVHFSGFQFLERVELACGHTVDTVPGISSAQMMASRGRVCFDETAFLTFHRRGDVQPFKRHLIHALEDGRNAIVIPRPWDFMPRDIAAHCLEHGIDGARPAEVWEALTQDEASWSGRLDECTAEFSDLSIMLIRAPAEFPSQLDSPESGALAGNA</sequence>
<evidence type="ECO:0000256" key="1">
    <source>
        <dbReference type="ARBA" id="ARBA00004953"/>
    </source>
</evidence>
<evidence type="ECO:0000256" key="4">
    <source>
        <dbReference type="ARBA" id="ARBA00022679"/>
    </source>
</evidence>
<evidence type="ECO:0000256" key="5">
    <source>
        <dbReference type="ARBA" id="ARBA00022691"/>
    </source>
</evidence>
<evidence type="ECO:0000256" key="2">
    <source>
        <dbReference type="ARBA" id="ARBA00022573"/>
    </source>
</evidence>
<name>A0A918CFG1_9DEIO</name>
<dbReference type="AlphaFoldDB" id="A0A918CFG1"/>
<keyword evidence="2" id="KW-0169">Cobalamin biosynthesis</keyword>
<keyword evidence="4" id="KW-0808">Transferase</keyword>
<feature type="domain" description="Tetrapyrrole methylase" evidence="6">
    <location>
        <begin position="8"/>
        <end position="153"/>
    </location>
</feature>
<dbReference type="PANTHER" id="PTHR43182:SF1">
    <property type="entry name" value="COBALT-PRECORRIN-7 C(5)-METHYLTRANSFERASE"/>
    <property type="match status" value="1"/>
</dbReference>
<dbReference type="PANTHER" id="PTHR43182">
    <property type="entry name" value="COBALT-PRECORRIN-6B C(15)-METHYLTRANSFERASE (DECARBOXYLATING)"/>
    <property type="match status" value="1"/>
</dbReference>
<dbReference type="InterPro" id="IPR035996">
    <property type="entry name" value="4pyrrol_Methylase_sf"/>
</dbReference>
<dbReference type="InterPro" id="IPR050714">
    <property type="entry name" value="Cobalamin_biosynth_MTase"/>
</dbReference>
<evidence type="ECO:0000259" key="6">
    <source>
        <dbReference type="Pfam" id="PF00590"/>
    </source>
</evidence>
<gene>
    <name evidence="7" type="ORF">GCM10008957_35160</name>
</gene>
<protein>
    <recommendedName>
        <fullName evidence="6">Tetrapyrrole methylase domain-containing protein</fullName>
    </recommendedName>
</protein>
<evidence type="ECO:0000256" key="3">
    <source>
        <dbReference type="ARBA" id="ARBA00022603"/>
    </source>
</evidence>
<reference evidence="7" key="2">
    <citation type="submission" date="2020-09" db="EMBL/GenBank/DDBJ databases">
        <authorList>
            <person name="Sun Q."/>
            <person name="Ohkuma M."/>
        </authorList>
    </citation>
    <scope>NUCLEOTIDE SEQUENCE</scope>
    <source>
        <strain evidence="7">JCM 31311</strain>
    </source>
</reference>
<comment type="caution">
    <text evidence="7">The sequence shown here is derived from an EMBL/GenBank/DDBJ whole genome shotgun (WGS) entry which is preliminary data.</text>
</comment>
<keyword evidence="3" id="KW-0489">Methyltransferase</keyword>
<dbReference type="InterPro" id="IPR000878">
    <property type="entry name" value="4pyrrol_Mease"/>
</dbReference>
<dbReference type="EMBL" id="BMQL01000023">
    <property type="protein sequence ID" value="GGR19622.1"/>
    <property type="molecule type" value="Genomic_DNA"/>
</dbReference>
<organism evidence="7 8">
    <name type="scientific">Deinococcus ruber</name>
    <dbReference type="NCBI Taxonomy" id="1848197"/>
    <lineage>
        <taxon>Bacteria</taxon>
        <taxon>Thermotogati</taxon>
        <taxon>Deinococcota</taxon>
        <taxon>Deinococci</taxon>
        <taxon>Deinococcales</taxon>
        <taxon>Deinococcaceae</taxon>
        <taxon>Deinococcus</taxon>
    </lineage>
</organism>
<reference evidence="7" key="1">
    <citation type="journal article" date="2014" name="Int. J. Syst. Evol. Microbiol.">
        <title>Complete genome sequence of Corynebacterium casei LMG S-19264T (=DSM 44701T), isolated from a smear-ripened cheese.</title>
        <authorList>
            <consortium name="US DOE Joint Genome Institute (JGI-PGF)"/>
            <person name="Walter F."/>
            <person name="Albersmeier A."/>
            <person name="Kalinowski J."/>
            <person name="Ruckert C."/>
        </authorList>
    </citation>
    <scope>NUCLEOTIDE SEQUENCE</scope>
    <source>
        <strain evidence="7">JCM 31311</strain>
    </source>
</reference>
<dbReference type="GO" id="GO:0009236">
    <property type="term" value="P:cobalamin biosynthetic process"/>
    <property type="evidence" value="ECO:0007669"/>
    <property type="project" value="UniProtKB-KW"/>
</dbReference>
<accession>A0A918CFG1</accession>
<keyword evidence="5" id="KW-0949">S-adenosyl-L-methionine</keyword>
<dbReference type="GO" id="GO:0032259">
    <property type="term" value="P:methylation"/>
    <property type="evidence" value="ECO:0007669"/>
    <property type="project" value="UniProtKB-KW"/>
</dbReference>
<dbReference type="Proteomes" id="UP000603865">
    <property type="component" value="Unassembled WGS sequence"/>
</dbReference>
<dbReference type="Pfam" id="PF00590">
    <property type="entry name" value="TP_methylase"/>
    <property type="match status" value="1"/>
</dbReference>
<dbReference type="GO" id="GO:0008168">
    <property type="term" value="F:methyltransferase activity"/>
    <property type="evidence" value="ECO:0007669"/>
    <property type="project" value="UniProtKB-KW"/>
</dbReference>